<proteinExistence type="predicted"/>
<reference evidence="1 2" key="1">
    <citation type="journal article" date="2022" name="New Phytol.">
        <title>Ecological generalism drives hyperdiversity of secondary metabolite gene clusters in xylarialean endophytes.</title>
        <authorList>
            <person name="Franco M.E.E."/>
            <person name="Wisecaver J.H."/>
            <person name="Arnold A.E."/>
            <person name="Ju Y.M."/>
            <person name="Slot J.C."/>
            <person name="Ahrendt S."/>
            <person name="Moore L.P."/>
            <person name="Eastman K.E."/>
            <person name="Scott K."/>
            <person name="Konkel Z."/>
            <person name="Mondo S.J."/>
            <person name="Kuo A."/>
            <person name="Hayes R.D."/>
            <person name="Haridas S."/>
            <person name="Andreopoulos B."/>
            <person name="Riley R."/>
            <person name="LaButti K."/>
            <person name="Pangilinan J."/>
            <person name="Lipzen A."/>
            <person name="Amirebrahimi M."/>
            <person name="Yan J."/>
            <person name="Adam C."/>
            <person name="Keymanesh K."/>
            <person name="Ng V."/>
            <person name="Louie K."/>
            <person name="Northen T."/>
            <person name="Drula E."/>
            <person name="Henrissat B."/>
            <person name="Hsieh H.M."/>
            <person name="Youens-Clark K."/>
            <person name="Lutzoni F."/>
            <person name="Miadlikowska J."/>
            <person name="Eastwood D.C."/>
            <person name="Hamelin R.C."/>
            <person name="Grigoriev I.V."/>
            <person name="U'Ren J.M."/>
        </authorList>
    </citation>
    <scope>NUCLEOTIDE SEQUENCE [LARGE SCALE GENOMIC DNA]</scope>
    <source>
        <strain evidence="1 2">ER1909</strain>
    </source>
</reference>
<accession>A0ACC0DE48</accession>
<sequence>MRNVLLHTILLLSPLIGTPRALLVPLSPPPPPSIDISNTAAAANDDLTTQDVSGNTECAAASTTTSFYLSFVSYGNYTALPGTGDDGVAPPQVVSMSFAVANAANGVYTVCAFPLGYLAGGPGTWVDDPSWQACADRRDTDGKHRFTIATGAAFGLTNRYIALNQTWFCHDDAGRLVAYTGIANGTLNMSCADGGELGGYHVENCTSPDVQLPVTLL</sequence>
<dbReference type="EMBL" id="MU394288">
    <property type="protein sequence ID" value="KAI6091081.1"/>
    <property type="molecule type" value="Genomic_DNA"/>
</dbReference>
<gene>
    <name evidence="1" type="ORF">F4821DRAFT_281637</name>
</gene>
<protein>
    <submittedName>
        <fullName evidence="1">Uncharacterized protein</fullName>
    </submittedName>
</protein>
<evidence type="ECO:0000313" key="1">
    <source>
        <dbReference type="EMBL" id="KAI6091081.1"/>
    </source>
</evidence>
<keyword evidence="2" id="KW-1185">Reference proteome</keyword>
<evidence type="ECO:0000313" key="2">
    <source>
        <dbReference type="Proteomes" id="UP001497680"/>
    </source>
</evidence>
<name>A0ACC0DE48_9PEZI</name>
<dbReference type="Proteomes" id="UP001497680">
    <property type="component" value="Unassembled WGS sequence"/>
</dbReference>
<comment type="caution">
    <text evidence="1">The sequence shown here is derived from an EMBL/GenBank/DDBJ whole genome shotgun (WGS) entry which is preliminary data.</text>
</comment>
<organism evidence="1 2">
    <name type="scientific">Hypoxylon rubiginosum</name>
    <dbReference type="NCBI Taxonomy" id="110542"/>
    <lineage>
        <taxon>Eukaryota</taxon>
        <taxon>Fungi</taxon>
        <taxon>Dikarya</taxon>
        <taxon>Ascomycota</taxon>
        <taxon>Pezizomycotina</taxon>
        <taxon>Sordariomycetes</taxon>
        <taxon>Xylariomycetidae</taxon>
        <taxon>Xylariales</taxon>
        <taxon>Hypoxylaceae</taxon>
        <taxon>Hypoxylon</taxon>
    </lineage>
</organism>